<reference evidence="2 3" key="1">
    <citation type="submission" date="2021-01" db="EMBL/GenBank/DDBJ databases">
        <title>Sequencing the genomes of 1000 actinobacteria strains.</title>
        <authorList>
            <person name="Klenk H.-P."/>
        </authorList>
    </citation>
    <scope>NUCLEOTIDE SEQUENCE [LARGE SCALE GENOMIC DNA]</scope>
    <source>
        <strain evidence="2 3">DSM 46000</strain>
    </source>
</reference>
<gene>
    <name evidence="2" type="ORF">JOD49_003122</name>
</gene>
<dbReference type="Proteomes" id="UP000698059">
    <property type="component" value="Unassembled WGS sequence"/>
</dbReference>
<dbReference type="PANTHER" id="PTHR34387">
    <property type="entry name" value="SLR1258 PROTEIN"/>
    <property type="match status" value="1"/>
</dbReference>
<keyword evidence="3" id="KW-1185">Reference proteome</keyword>
<dbReference type="InterPro" id="IPR052022">
    <property type="entry name" value="26kDa_periplasmic_antigen"/>
</dbReference>
<dbReference type="Gene3D" id="3.30.110.170">
    <property type="entry name" value="Protein of unknown function (DUF541), domain 1"/>
    <property type="match status" value="1"/>
</dbReference>
<protein>
    <submittedName>
        <fullName evidence="2">Uncharacterized protein YggE</fullName>
    </submittedName>
</protein>
<comment type="caution">
    <text evidence="2">The sequence shown here is derived from an EMBL/GenBank/DDBJ whole genome shotgun (WGS) entry which is preliminary data.</text>
</comment>
<dbReference type="Pfam" id="PF04402">
    <property type="entry name" value="SIMPL"/>
    <property type="match status" value="1"/>
</dbReference>
<sequence length="218" mass="22076">MTVTNLLTETSPTGVTTTGRGAASAVPDVVVVELGAEASGADVQVALDAANAGVRAARESLLAGGVAPEDLRTAQTSTWTQQSQQPDGATTLSVTARLTLRVTVRDVLASGELVRAALGAAGPVARLDSMRFAVSEPGPLAVAARDGAFADARARAEQYAALAGRALGPVVEVSEQGGGFAPMPRMMSAKAGSFDAMAIDPGSEQVDASVTVRWAWAD</sequence>
<evidence type="ECO:0000256" key="1">
    <source>
        <dbReference type="SAM" id="MobiDB-lite"/>
    </source>
</evidence>
<feature type="region of interest" description="Disordered" evidence="1">
    <location>
        <begin position="1"/>
        <end position="21"/>
    </location>
</feature>
<feature type="compositionally biased region" description="Low complexity" evidence="1">
    <location>
        <begin position="8"/>
        <end position="21"/>
    </location>
</feature>
<proteinExistence type="predicted"/>
<organism evidence="2 3">
    <name type="scientific">Oerskovia jenensis</name>
    <dbReference type="NCBI Taxonomy" id="162169"/>
    <lineage>
        <taxon>Bacteria</taxon>
        <taxon>Bacillati</taxon>
        <taxon>Actinomycetota</taxon>
        <taxon>Actinomycetes</taxon>
        <taxon>Micrococcales</taxon>
        <taxon>Cellulomonadaceae</taxon>
        <taxon>Oerskovia</taxon>
    </lineage>
</organism>
<dbReference type="PANTHER" id="PTHR34387:SF1">
    <property type="entry name" value="PERIPLASMIC IMMUNOGENIC PROTEIN"/>
    <property type="match status" value="1"/>
</dbReference>
<evidence type="ECO:0000313" key="2">
    <source>
        <dbReference type="EMBL" id="MBM7480202.1"/>
    </source>
</evidence>
<dbReference type="Gene3D" id="3.30.70.2970">
    <property type="entry name" value="Protein of unknown function (DUF541), domain 2"/>
    <property type="match status" value="1"/>
</dbReference>
<dbReference type="RefSeq" id="WP_205308008.1">
    <property type="nucleotide sequence ID" value="NZ_JAFBBO010000001.1"/>
</dbReference>
<accession>A0ABS2LIL8</accession>
<dbReference type="InterPro" id="IPR007497">
    <property type="entry name" value="SIMPL/DUF541"/>
</dbReference>
<dbReference type="EMBL" id="JAFBBO010000001">
    <property type="protein sequence ID" value="MBM7480202.1"/>
    <property type="molecule type" value="Genomic_DNA"/>
</dbReference>
<name>A0ABS2LIL8_9CELL</name>
<evidence type="ECO:0000313" key="3">
    <source>
        <dbReference type="Proteomes" id="UP000698059"/>
    </source>
</evidence>